<sequence length="164" mass="18741">MLLIIIFVGYDLKNDTIMRYLVITIMLLLTVNSFGQVRNFNRVPNDILKELSKMGLDNSPLLNEYESAYFNVMFKDSLNGFDFTNKKTGFLTGSTGRIKNSKENYFYMQKEHSVNENSPCDNGALYIFNAAQKAESGGYDAAIVYWCKFLLPVDKVVKRLKNKG</sequence>
<evidence type="ECO:0000313" key="3">
    <source>
        <dbReference type="EMBL" id="BEH00133.1"/>
    </source>
</evidence>
<evidence type="ECO:0000256" key="1">
    <source>
        <dbReference type="SAM" id="Phobius"/>
    </source>
</evidence>
<keyword evidence="4" id="KW-1185">Reference proteome</keyword>
<dbReference type="EMBL" id="AP028055">
    <property type="protein sequence ID" value="BEH00133.1"/>
    <property type="molecule type" value="Genomic_DNA"/>
</dbReference>
<name>A0ABN6Z6G6_9BACE</name>
<keyword evidence="1" id="KW-0472">Membrane</keyword>
<dbReference type="InterPro" id="IPR058505">
    <property type="entry name" value="DUF8192"/>
</dbReference>
<reference evidence="3 4" key="1">
    <citation type="submission" date="2023-04" db="EMBL/GenBank/DDBJ databases">
        <title>Draft genome sequence of acteroides sedimenti strain YN3PY1.</title>
        <authorList>
            <person name="Yoshida N."/>
        </authorList>
    </citation>
    <scope>NUCLEOTIDE SEQUENCE [LARGE SCALE GENOMIC DNA]</scope>
    <source>
        <strain evidence="3 4">YN3PY1</strain>
    </source>
</reference>
<organism evidence="3 4">
    <name type="scientific">Bacteroides sedimenti</name>
    <dbReference type="NCBI Taxonomy" id="2136147"/>
    <lineage>
        <taxon>Bacteria</taxon>
        <taxon>Pseudomonadati</taxon>
        <taxon>Bacteroidota</taxon>
        <taxon>Bacteroidia</taxon>
        <taxon>Bacteroidales</taxon>
        <taxon>Bacteroidaceae</taxon>
        <taxon>Bacteroides</taxon>
    </lineage>
</organism>
<feature type="domain" description="DUF8192" evidence="2">
    <location>
        <begin position="58"/>
        <end position="162"/>
    </location>
</feature>
<proteinExistence type="predicted"/>
<evidence type="ECO:0000313" key="4">
    <source>
        <dbReference type="Proteomes" id="UP001496674"/>
    </source>
</evidence>
<gene>
    <name evidence="3" type="ORF">BSYN_23970</name>
</gene>
<protein>
    <recommendedName>
        <fullName evidence="2">DUF8192 domain-containing protein</fullName>
    </recommendedName>
</protein>
<keyword evidence="1" id="KW-1133">Transmembrane helix</keyword>
<evidence type="ECO:0000259" key="2">
    <source>
        <dbReference type="Pfam" id="PF26612"/>
    </source>
</evidence>
<keyword evidence="1" id="KW-0812">Transmembrane</keyword>
<accession>A0ABN6Z6G6</accession>
<dbReference type="Pfam" id="PF26612">
    <property type="entry name" value="DUF8192"/>
    <property type="match status" value="1"/>
</dbReference>
<dbReference type="Proteomes" id="UP001496674">
    <property type="component" value="Chromosome"/>
</dbReference>
<feature type="transmembrane region" description="Helical" evidence="1">
    <location>
        <begin position="17"/>
        <end position="35"/>
    </location>
</feature>